<name>A0A0B7FSP4_THACB</name>
<keyword evidence="2" id="KW-1185">Reference proteome</keyword>
<evidence type="ECO:0000313" key="1">
    <source>
        <dbReference type="EMBL" id="CEL59909.1"/>
    </source>
</evidence>
<accession>A0A0B7FSP4</accession>
<proteinExistence type="predicted"/>
<protein>
    <submittedName>
        <fullName evidence="1">Uncharacterized protein</fullName>
    </submittedName>
</protein>
<dbReference type="Proteomes" id="UP000059188">
    <property type="component" value="Unassembled WGS sequence"/>
</dbReference>
<reference evidence="1 2" key="1">
    <citation type="submission" date="2014-11" db="EMBL/GenBank/DDBJ databases">
        <authorList>
            <person name="Wibberg Daniel"/>
        </authorList>
    </citation>
    <scope>NUCLEOTIDE SEQUENCE [LARGE SCALE GENOMIC DNA]</scope>
    <source>
        <strain evidence="1">Rhizoctonia solani AG1-IB 7/3/14</strain>
    </source>
</reference>
<dbReference type="EMBL" id="LN679139">
    <property type="protein sequence ID" value="CEL59909.1"/>
    <property type="molecule type" value="Genomic_DNA"/>
</dbReference>
<evidence type="ECO:0000313" key="2">
    <source>
        <dbReference type="Proteomes" id="UP000059188"/>
    </source>
</evidence>
<organism evidence="1 2">
    <name type="scientific">Thanatephorus cucumeris (strain AG1-IB / isolate 7/3/14)</name>
    <name type="common">Lettuce bottom rot fungus</name>
    <name type="synonym">Rhizoctonia solani</name>
    <dbReference type="NCBI Taxonomy" id="1108050"/>
    <lineage>
        <taxon>Eukaryota</taxon>
        <taxon>Fungi</taxon>
        <taxon>Dikarya</taxon>
        <taxon>Basidiomycota</taxon>
        <taxon>Agaricomycotina</taxon>
        <taxon>Agaricomycetes</taxon>
        <taxon>Cantharellales</taxon>
        <taxon>Ceratobasidiaceae</taxon>
        <taxon>Rhizoctonia</taxon>
        <taxon>Rhizoctonia solani AG-1</taxon>
    </lineage>
</organism>
<gene>
    <name evidence="1" type="ORF">RSOLAG1IB_09193</name>
</gene>
<sequence length="248" mass="28102">MKARPRSWPLERVRRSLIYHLHDESQSVQEGPKNIVIWFQDNLGLSYFGKYFINQEDEEGAIRQIVHRQGFDPASQQEHLVKRRVRRVGIQQLRTKLPAYATAATKAYEYVKAHYKQGDTVVLLADSDTSPETVINASELLVKCLLGDRAPPDSPEELPYFNPGHGAQKQIPVRCIALGVSGLNYRDQHVTALNEGMLSRFPPLIEQVICWKCDDQSFSSCSTVRESTGHIKTKEARCLVLMTPKTLA</sequence>
<dbReference type="AlphaFoldDB" id="A0A0B7FSP4"/>
<dbReference type="OrthoDB" id="10481062at2759"/>